<comment type="caution">
    <text evidence="2">The sequence shown here is derived from an EMBL/GenBank/DDBJ whole genome shotgun (WGS) entry which is preliminary data.</text>
</comment>
<dbReference type="Proteomes" id="UP001484097">
    <property type="component" value="Unassembled WGS sequence"/>
</dbReference>
<feature type="region of interest" description="Disordered" evidence="1">
    <location>
        <begin position="1"/>
        <end position="22"/>
    </location>
</feature>
<name>A0ABV0IJY1_9MICC</name>
<sequence>MSIDLTVPGGPGGPGADGTSVPESLLDAAASRATAEYLYERGWSDGLPVLPATAEVVEDFLRHTDRDQDSVLAELPQVDRQATVRDVALHAAMAGCRPEYLPVVLTAWEALSLERAARGGGWQSTSGPSPLVIVNGPVRHRLDINSAGGVFGPGFRANMTIPRALGLTVRNGFGIIPQELEQATQGVPGRWTQCIGEDEESSPWEPHSAEAGVPAGQDAASVVLVRTSEFLDNRSFHSAEELLADFADTLQRMGPWIFRSGAAVLVMNPAHAHALAEAGMSRQDVRCWLAEHAGHTEAELSRAGKGLRDRPFGPFAPEHFHPALTDAAPATLPIVVAGSPNAAISMVVRTFSTWSGQALPVH</sequence>
<organism evidence="2 3">
    <name type="scientific">Citricoccus nitrophenolicus</name>
    <dbReference type="NCBI Taxonomy" id="863575"/>
    <lineage>
        <taxon>Bacteria</taxon>
        <taxon>Bacillati</taxon>
        <taxon>Actinomycetota</taxon>
        <taxon>Actinomycetes</taxon>
        <taxon>Micrococcales</taxon>
        <taxon>Micrococcaceae</taxon>
        <taxon>Citricoccus</taxon>
    </lineage>
</organism>
<proteinExistence type="predicted"/>
<accession>A0ABV0IJY1</accession>
<reference evidence="2 3" key="1">
    <citation type="submission" date="2024-05" db="EMBL/GenBank/DDBJ databases">
        <authorList>
            <person name="Yi C."/>
        </authorList>
    </citation>
    <scope>NUCLEOTIDE SEQUENCE [LARGE SCALE GENOMIC DNA]</scope>
    <source>
        <strain evidence="2 3">XS13</strain>
    </source>
</reference>
<dbReference type="EMBL" id="JBDXMX010000005">
    <property type="protein sequence ID" value="MEO9248390.1"/>
    <property type="molecule type" value="Genomic_DNA"/>
</dbReference>
<gene>
    <name evidence="2" type="ORF">ABDK96_11925</name>
</gene>
<keyword evidence="3" id="KW-1185">Reference proteome</keyword>
<protein>
    <submittedName>
        <fullName evidence="2">Uncharacterized protein</fullName>
    </submittedName>
</protein>
<evidence type="ECO:0000313" key="3">
    <source>
        <dbReference type="Proteomes" id="UP001484097"/>
    </source>
</evidence>
<evidence type="ECO:0000313" key="2">
    <source>
        <dbReference type="EMBL" id="MEO9248390.1"/>
    </source>
</evidence>
<dbReference type="RefSeq" id="WP_347921010.1">
    <property type="nucleotide sequence ID" value="NZ_JBDXMX010000005.1"/>
</dbReference>
<evidence type="ECO:0000256" key="1">
    <source>
        <dbReference type="SAM" id="MobiDB-lite"/>
    </source>
</evidence>